<keyword evidence="4" id="KW-0804">Transcription</keyword>
<dbReference type="PROSITE" id="PS00622">
    <property type="entry name" value="HTH_LUXR_1"/>
    <property type="match status" value="1"/>
</dbReference>
<proteinExistence type="predicted"/>
<dbReference type="PANTHER" id="PTHR43214">
    <property type="entry name" value="TWO-COMPONENT RESPONSE REGULATOR"/>
    <property type="match status" value="1"/>
</dbReference>
<feature type="modified residue" description="4-aspartylphosphate" evidence="5">
    <location>
        <position position="58"/>
    </location>
</feature>
<evidence type="ECO:0000256" key="1">
    <source>
        <dbReference type="ARBA" id="ARBA00022553"/>
    </source>
</evidence>
<dbReference type="PROSITE" id="PS50043">
    <property type="entry name" value="HTH_LUXR_2"/>
    <property type="match status" value="1"/>
</dbReference>
<dbReference type="SUPFAM" id="SSF52172">
    <property type="entry name" value="CheY-like"/>
    <property type="match status" value="1"/>
</dbReference>
<evidence type="ECO:0000256" key="4">
    <source>
        <dbReference type="ARBA" id="ARBA00023163"/>
    </source>
</evidence>
<dbReference type="PRINTS" id="PR00038">
    <property type="entry name" value="HTHLUXR"/>
</dbReference>
<sequence length="215" mass="22860">MADDTITVVISDDAPIVRMGLRMIVQSEPDLTVLAEASNGAEAVAAVRAEQPDVVLLDIQMPGVNGIEAARQILAGTTKTRVLMLTTYDHDDNIHAALSAGASGFLVKDAPPERVVEAIRAIAAGDAMLSPSVTRRLLDRVALPTGRLPDLSEQDSQILQLIAKGHTNSEIATDLRLTPATVKTYVSRLFTKIGARDRTQAVVLAYESGLVRPGS</sequence>
<dbReference type="CDD" id="cd06170">
    <property type="entry name" value="LuxR_C_like"/>
    <property type="match status" value="1"/>
</dbReference>
<dbReference type="InterPro" id="IPR001789">
    <property type="entry name" value="Sig_transdc_resp-reg_receiver"/>
</dbReference>
<dbReference type="Proteomes" id="UP001519332">
    <property type="component" value="Unassembled WGS sequence"/>
</dbReference>
<name>A0ABS4TCX6_9PSEU</name>
<feature type="domain" description="HTH luxR-type" evidence="6">
    <location>
        <begin position="144"/>
        <end position="209"/>
    </location>
</feature>
<dbReference type="InterPro" id="IPR058245">
    <property type="entry name" value="NreC/VraR/RcsB-like_REC"/>
</dbReference>
<dbReference type="SUPFAM" id="SSF46894">
    <property type="entry name" value="C-terminal effector domain of the bipartite response regulators"/>
    <property type="match status" value="1"/>
</dbReference>
<keyword evidence="2" id="KW-0805">Transcription regulation</keyword>
<dbReference type="SMART" id="SM00448">
    <property type="entry name" value="REC"/>
    <property type="match status" value="1"/>
</dbReference>
<evidence type="ECO:0000313" key="9">
    <source>
        <dbReference type="Proteomes" id="UP001519332"/>
    </source>
</evidence>
<dbReference type="CDD" id="cd17535">
    <property type="entry name" value="REC_NarL-like"/>
    <property type="match status" value="1"/>
</dbReference>
<dbReference type="InterPro" id="IPR011006">
    <property type="entry name" value="CheY-like_superfamily"/>
</dbReference>
<dbReference type="PANTHER" id="PTHR43214:SF24">
    <property type="entry name" value="TRANSCRIPTIONAL REGULATORY PROTEIN NARL-RELATED"/>
    <property type="match status" value="1"/>
</dbReference>
<dbReference type="PROSITE" id="PS50110">
    <property type="entry name" value="RESPONSE_REGULATORY"/>
    <property type="match status" value="1"/>
</dbReference>
<keyword evidence="1 5" id="KW-0597">Phosphoprotein</keyword>
<dbReference type="InterPro" id="IPR016032">
    <property type="entry name" value="Sig_transdc_resp-reg_C-effctor"/>
</dbReference>
<comment type="caution">
    <text evidence="8">The sequence shown here is derived from an EMBL/GenBank/DDBJ whole genome shotgun (WGS) entry which is preliminary data.</text>
</comment>
<dbReference type="Pfam" id="PF00072">
    <property type="entry name" value="Response_reg"/>
    <property type="match status" value="1"/>
</dbReference>
<evidence type="ECO:0000259" key="7">
    <source>
        <dbReference type="PROSITE" id="PS50110"/>
    </source>
</evidence>
<dbReference type="SMART" id="SM00421">
    <property type="entry name" value="HTH_LUXR"/>
    <property type="match status" value="1"/>
</dbReference>
<protein>
    <submittedName>
        <fullName evidence="8">DNA-binding NarL/FixJ family response regulator</fullName>
    </submittedName>
</protein>
<evidence type="ECO:0000313" key="8">
    <source>
        <dbReference type="EMBL" id="MBP2322191.1"/>
    </source>
</evidence>
<organism evidence="8 9">
    <name type="scientific">Kibdelosporangium banguiense</name>
    <dbReference type="NCBI Taxonomy" id="1365924"/>
    <lineage>
        <taxon>Bacteria</taxon>
        <taxon>Bacillati</taxon>
        <taxon>Actinomycetota</taxon>
        <taxon>Actinomycetes</taxon>
        <taxon>Pseudonocardiales</taxon>
        <taxon>Pseudonocardiaceae</taxon>
        <taxon>Kibdelosporangium</taxon>
    </lineage>
</organism>
<evidence type="ECO:0000256" key="3">
    <source>
        <dbReference type="ARBA" id="ARBA00023125"/>
    </source>
</evidence>
<dbReference type="RefSeq" id="WP_209637498.1">
    <property type="nucleotide sequence ID" value="NZ_JAGINW010000001.1"/>
</dbReference>
<feature type="domain" description="Response regulatory" evidence="7">
    <location>
        <begin position="7"/>
        <end position="123"/>
    </location>
</feature>
<dbReference type="Gene3D" id="3.40.50.2300">
    <property type="match status" value="1"/>
</dbReference>
<dbReference type="EMBL" id="JAGINW010000001">
    <property type="protein sequence ID" value="MBP2322191.1"/>
    <property type="molecule type" value="Genomic_DNA"/>
</dbReference>
<accession>A0ABS4TCX6</accession>
<keyword evidence="3 8" id="KW-0238">DNA-binding</keyword>
<evidence type="ECO:0000256" key="5">
    <source>
        <dbReference type="PROSITE-ProRule" id="PRU00169"/>
    </source>
</evidence>
<dbReference type="Pfam" id="PF00196">
    <property type="entry name" value="GerE"/>
    <property type="match status" value="1"/>
</dbReference>
<evidence type="ECO:0000259" key="6">
    <source>
        <dbReference type="PROSITE" id="PS50043"/>
    </source>
</evidence>
<gene>
    <name evidence="8" type="ORF">JOF56_002576</name>
</gene>
<keyword evidence="9" id="KW-1185">Reference proteome</keyword>
<dbReference type="InterPro" id="IPR000792">
    <property type="entry name" value="Tscrpt_reg_LuxR_C"/>
</dbReference>
<dbReference type="GO" id="GO:0003677">
    <property type="term" value="F:DNA binding"/>
    <property type="evidence" value="ECO:0007669"/>
    <property type="project" value="UniProtKB-KW"/>
</dbReference>
<dbReference type="InterPro" id="IPR039420">
    <property type="entry name" value="WalR-like"/>
</dbReference>
<evidence type="ECO:0000256" key="2">
    <source>
        <dbReference type="ARBA" id="ARBA00023015"/>
    </source>
</evidence>
<reference evidence="8 9" key="1">
    <citation type="submission" date="2021-03" db="EMBL/GenBank/DDBJ databases">
        <title>Sequencing the genomes of 1000 actinobacteria strains.</title>
        <authorList>
            <person name="Klenk H.-P."/>
        </authorList>
    </citation>
    <scope>NUCLEOTIDE SEQUENCE [LARGE SCALE GENOMIC DNA]</scope>
    <source>
        <strain evidence="8 9">DSM 46670</strain>
    </source>
</reference>